<evidence type="ECO:0000256" key="6">
    <source>
        <dbReference type="ARBA" id="ARBA00022737"/>
    </source>
</evidence>
<dbReference type="PROSITE" id="PS50262">
    <property type="entry name" value="G_PROTEIN_RECEP_F1_2"/>
    <property type="match status" value="1"/>
</dbReference>
<dbReference type="GO" id="GO:0042562">
    <property type="term" value="F:hormone binding"/>
    <property type="evidence" value="ECO:0007669"/>
    <property type="project" value="EnsemblMetazoa"/>
</dbReference>
<keyword evidence="8" id="KW-0297">G-protein coupled receptor</keyword>
<dbReference type="InterPro" id="IPR002131">
    <property type="entry name" value="Gphrmn_rcpt_fam"/>
</dbReference>
<evidence type="ECO:0000256" key="13">
    <source>
        <dbReference type="SAM" id="SignalP"/>
    </source>
</evidence>
<dbReference type="InterPro" id="IPR032675">
    <property type="entry name" value="LRR_dom_sf"/>
</dbReference>
<evidence type="ECO:0000313" key="16">
    <source>
        <dbReference type="Proteomes" id="UP000001070"/>
    </source>
</evidence>
<accession>B4JUG0</accession>
<dbReference type="SUPFAM" id="SSF52058">
    <property type="entry name" value="L domain-like"/>
    <property type="match status" value="1"/>
</dbReference>
<dbReference type="PhylomeDB" id="B4JUG0"/>
<feature type="signal peptide" evidence="13">
    <location>
        <begin position="1"/>
        <end position="25"/>
    </location>
</feature>
<dbReference type="AlphaFoldDB" id="B4JUG0"/>
<dbReference type="PANTHER" id="PTHR24372:SF74">
    <property type="entry name" value="LP13728P"/>
    <property type="match status" value="1"/>
</dbReference>
<keyword evidence="13" id="KW-0732">Signal</keyword>
<dbReference type="InterPro" id="IPR017452">
    <property type="entry name" value="GPCR_Rhodpsn_7TM"/>
</dbReference>
<dbReference type="OMA" id="FINFSCG"/>
<name>B4JUG0_DROGR</name>
<feature type="transmembrane region" description="Helical" evidence="12">
    <location>
        <begin position="516"/>
        <end position="538"/>
    </location>
</feature>
<comment type="subcellular location">
    <subcellularLocation>
        <location evidence="1">Cell membrane</location>
        <topology evidence="1">Multi-pass membrane protein</topology>
    </subcellularLocation>
</comment>
<dbReference type="InParanoid" id="B4JUG0"/>
<dbReference type="OrthoDB" id="5981530at2759"/>
<keyword evidence="7 12" id="KW-1133">Transmembrane helix</keyword>
<evidence type="ECO:0000256" key="8">
    <source>
        <dbReference type="ARBA" id="ARBA00023040"/>
    </source>
</evidence>
<evidence type="ECO:0000256" key="4">
    <source>
        <dbReference type="ARBA" id="ARBA00022614"/>
    </source>
</evidence>
<dbReference type="GO" id="GO:0016500">
    <property type="term" value="F:protein-hormone receptor activity"/>
    <property type="evidence" value="ECO:0007669"/>
    <property type="project" value="EnsemblMetazoa"/>
</dbReference>
<proteinExistence type="inferred from homology"/>
<keyword evidence="5 12" id="KW-0812">Transmembrane</keyword>
<evidence type="ECO:0000256" key="11">
    <source>
        <dbReference type="ARBA" id="ARBA00023224"/>
    </source>
</evidence>
<dbReference type="Pfam" id="PF13855">
    <property type="entry name" value="LRR_8"/>
    <property type="match status" value="1"/>
</dbReference>
<dbReference type="FunFam" id="3.80.10.10:FF:000426">
    <property type="entry name" value="Follicle-stimulating hormone receptor-like Protein"/>
    <property type="match status" value="1"/>
</dbReference>
<dbReference type="FunFam" id="1.20.1070.10:FF:000181">
    <property type="entry name" value="Thyrotropin receptor"/>
    <property type="match status" value="1"/>
</dbReference>
<feature type="chain" id="PRO_5002812882" evidence="13">
    <location>
        <begin position="26"/>
        <end position="821"/>
    </location>
</feature>
<reference evidence="15 16" key="1">
    <citation type="journal article" date="2007" name="Nature">
        <title>Evolution of genes and genomes on the Drosophila phylogeny.</title>
        <authorList>
            <consortium name="Drosophila 12 Genomes Consortium"/>
            <person name="Clark A.G."/>
            <person name="Eisen M.B."/>
            <person name="Smith D.R."/>
            <person name="Bergman C.M."/>
            <person name="Oliver B."/>
            <person name="Markow T.A."/>
            <person name="Kaufman T.C."/>
            <person name="Kellis M."/>
            <person name="Gelbart W."/>
            <person name="Iyer V.N."/>
            <person name="Pollard D.A."/>
            <person name="Sackton T.B."/>
            <person name="Larracuente A.M."/>
            <person name="Singh N.D."/>
            <person name="Abad J.P."/>
            <person name="Abt D.N."/>
            <person name="Adryan B."/>
            <person name="Aguade M."/>
            <person name="Akashi H."/>
            <person name="Anderson W.W."/>
            <person name="Aquadro C.F."/>
            <person name="Ardell D.H."/>
            <person name="Arguello R."/>
            <person name="Artieri C.G."/>
            <person name="Barbash D.A."/>
            <person name="Barker D."/>
            <person name="Barsanti P."/>
            <person name="Batterham P."/>
            <person name="Batzoglou S."/>
            <person name="Begun D."/>
            <person name="Bhutkar A."/>
            <person name="Blanco E."/>
            <person name="Bosak S.A."/>
            <person name="Bradley R.K."/>
            <person name="Brand A.D."/>
            <person name="Brent M.R."/>
            <person name="Brooks A.N."/>
            <person name="Brown R.H."/>
            <person name="Butlin R.K."/>
            <person name="Caggese C."/>
            <person name="Calvi B.R."/>
            <person name="Bernardo de Carvalho A."/>
            <person name="Caspi A."/>
            <person name="Castrezana S."/>
            <person name="Celniker S.E."/>
            <person name="Chang J.L."/>
            <person name="Chapple C."/>
            <person name="Chatterji S."/>
            <person name="Chinwalla A."/>
            <person name="Civetta A."/>
            <person name="Clifton S.W."/>
            <person name="Comeron J.M."/>
            <person name="Costello J.C."/>
            <person name="Coyne J.A."/>
            <person name="Daub J."/>
            <person name="David R.G."/>
            <person name="Delcher A.L."/>
            <person name="Delehaunty K."/>
            <person name="Do C.B."/>
            <person name="Ebling H."/>
            <person name="Edwards K."/>
            <person name="Eickbush T."/>
            <person name="Evans J.D."/>
            <person name="Filipski A."/>
            <person name="Findeiss S."/>
            <person name="Freyhult E."/>
            <person name="Fulton L."/>
            <person name="Fulton R."/>
            <person name="Garcia A.C."/>
            <person name="Gardiner A."/>
            <person name="Garfield D.A."/>
            <person name="Garvin B.E."/>
            <person name="Gibson G."/>
            <person name="Gilbert D."/>
            <person name="Gnerre S."/>
            <person name="Godfrey J."/>
            <person name="Good R."/>
            <person name="Gotea V."/>
            <person name="Gravely B."/>
            <person name="Greenberg A.J."/>
            <person name="Griffiths-Jones S."/>
            <person name="Gross S."/>
            <person name="Guigo R."/>
            <person name="Gustafson E.A."/>
            <person name="Haerty W."/>
            <person name="Hahn M.W."/>
            <person name="Halligan D.L."/>
            <person name="Halpern A.L."/>
            <person name="Halter G.M."/>
            <person name="Han M.V."/>
            <person name="Heger A."/>
            <person name="Hillier L."/>
            <person name="Hinrichs A.S."/>
            <person name="Holmes I."/>
            <person name="Hoskins R.A."/>
            <person name="Hubisz M.J."/>
            <person name="Hultmark D."/>
            <person name="Huntley M.A."/>
            <person name="Jaffe D.B."/>
            <person name="Jagadeeshan S."/>
            <person name="Jeck W.R."/>
            <person name="Johnson J."/>
            <person name="Jones C.D."/>
            <person name="Jordan W.C."/>
            <person name="Karpen G.H."/>
            <person name="Kataoka E."/>
            <person name="Keightley P.D."/>
            <person name="Kheradpour P."/>
            <person name="Kirkness E.F."/>
            <person name="Koerich L.B."/>
            <person name="Kristiansen K."/>
            <person name="Kudrna D."/>
            <person name="Kulathinal R.J."/>
            <person name="Kumar S."/>
            <person name="Kwok R."/>
            <person name="Lander E."/>
            <person name="Langley C.H."/>
            <person name="Lapoint R."/>
            <person name="Lazzaro B.P."/>
            <person name="Lee S.J."/>
            <person name="Levesque L."/>
            <person name="Li R."/>
            <person name="Lin C.F."/>
            <person name="Lin M.F."/>
            <person name="Lindblad-Toh K."/>
            <person name="Llopart A."/>
            <person name="Long M."/>
            <person name="Low L."/>
            <person name="Lozovsky E."/>
            <person name="Lu J."/>
            <person name="Luo M."/>
            <person name="Machado C.A."/>
            <person name="Makalowski W."/>
            <person name="Marzo M."/>
            <person name="Matsuda M."/>
            <person name="Matzkin L."/>
            <person name="McAllister B."/>
            <person name="McBride C.S."/>
            <person name="McKernan B."/>
            <person name="McKernan K."/>
            <person name="Mendez-Lago M."/>
            <person name="Minx P."/>
            <person name="Mollenhauer M.U."/>
            <person name="Montooth K."/>
            <person name="Mount S.M."/>
            <person name="Mu X."/>
            <person name="Myers E."/>
            <person name="Negre B."/>
            <person name="Newfeld S."/>
            <person name="Nielsen R."/>
            <person name="Noor M.A."/>
            <person name="O'Grady P."/>
            <person name="Pachter L."/>
            <person name="Papaceit M."/>
            <person name="Parisi M.J."/>
            <person name="Parisi M."/>
            <person name="Parts L."/>
            <person name="Pedersen J.S."/>
            <person name="Pesole G."/>
            <person name="Phillippy A.M."/>
            <person name="Ponting C.P."/>
            <person name="Pop M."/>
            <person name="Porcelli D."/>
            <person name="Powell J.R."/>
            <person name="Prohaska S."/>
            <person name="Pruitt K."/>
            <person name="Puig M."/>
            <person name="Quesneville H."/>
            <person name="Ram K.R."/>
            <person name="Rand D."/>
            <person name="Rasmussen M.D."/>
            <person name="Reed L.K."/>
            <person name="Reenan R."/>
            <person name="Reily A."/>
            <person name="Remington K.A."/>
            <person name="Rieger T.T."/>
            <person name="Ritchie M.G."/>
            <person name="Robin C."/>
            <person name="Rogers Y.H."/>
            <person name="Rohde C."/>
            <person name="Rozas J."/>
            <person name="Rubenfield M.J."/>
            <person name="Ruiz A."/>
            <person name="Russo S."/>
            <person name="Salzberg S.L."/>
            <person name="Sanchez-Gracia A."/>
            <person name="Saranga D.J."/>
            <person name="Sato H."/>
            <person name="Schaeffer S.W."/>
            <person name="Schatz M.C."/>
            <person name="Schlenke T."/>
            <person name="Schwartz R."/>
            <person name="Segarra C."/>
            <person name="Singh R.S."/>
            <person name="Sirot L."/>
            <person name="Sirota M."/>
            <person name="Sisneros N.B."/>
            <person name="Smith C.D."/>
            <person name="Smith T.F."/>
            <person name="Spieth J."/>
            <person name="Stage D.E."/>
            <person name="Stark A."/>
            <person name="Stephan W."/>
            <person name="Strausberg R.L."/>
            <person name="Strempel S."/>
            <person name="Sturgill D."/>
            <person name="Sutton G."/>
            <person name="Sutton G.G."/>
            <person name="Tao W."/>
            <person name="Teichmann S."/>
            <person name="Tobari Y.N."/>
            <person name="Tomimura Y."/>
            <person name="Tsolas J.M."/>
            <person name="Valente V.L."/>
            <person name="Venter E."/>
            <person name="Venter J.C."/>
            <person name="Vicario S."/>
            <person name="Vieira F.G."/>
            <person name="Vilella A.J."/>
            <person name="Villasante A."/>
            <person name="Walenz B."/>
            <person name="Wang J."/>
            <person name="Wasserman M."/>
            <person name="Watts T."/>
            <person name="Wilson D."/>
            <person name="Wilson R.K."/>
            <person name="Wing R.A."/>
            <person name="Wolfner M.F."/>
            <person name="Wong A."/>
            <person name="Wong G.K."/>
            <person name="Wu C.I."/>
            <person name="Wu G."/>
            <person name="Yamamoto D."/>
            <person name="Yang H.P."/>
            <person name="Yang S.P."/>
            <person name="Yorke J.A."/>
            <person name="Yoshida K."/>
            <person name="Zdobnov E."/>
            <person name="Zhang P."/>
            <person name="Zhang Y."/>
            <person name="Zimin A.V."/>
            <person name="Baldwin J."/>
            <person name="Abdouelleil A."/>
            <person name="Abdulkadir J."/>
            <person name="Abebe A."/>
            <person name="Abera B."/>
            <person name="Abreu J."/>
            <person name="Acer S.C."/>
            <person name="Aftuck L."/>
            <person name="Alexander A."/>
            <person name="An P."/>
            <person name="Anderson E."/>
            <person name="Anderson S."/>
            <person name="Arachi H."/>
            <person name="Azer M."/>
            <person name="Bachantsang P."/>
            <person name="Barry A."/>
            <person name="Bayul T."/>
            <person name="Berlin A."/>
            <person name="Bessette D."/>
            <person name="Bloom T."/>
            <person name="Blye J."/>
            <person name="Boguslavskiy L."/>
            <person name="Bonnet C."/>
            <person name="Boukhgalter B."/>
            <person name="Bourzgui I."/>
            <person name="Brown A."/>
            <person name="Cahill P."/>
            <person name="Channer S."/>
            <person name="Cheshatsang Y."/>
            <person name="Chuda L."/>
            <person name="Citroen M."/>
            <person name="Collymore A."/>
            <person name="Cooke P."/>
            <person name="Costello M."/>
            <person name="D'Aco K."/>
            <person name="Daza R."/>
            <person name="De Haan G."/>
            <person name="DeGray S."/>
            <person name="DeMaso C."/>
            <person name="Dhargay N."/>
            <person name="Dooley K."/>
            <person name="Dooley E."/>
            <person name="Doricent M."/>
            <person name="Dorje P."/>
            <person name="Dorjee K."/>
            <person name="Dupes A."/>
            <person name="Elong R."/>
            <person name="Falk J."/>
            <person name="Farina A."/>
            <person name="Faro S."/>
            <person name="Ferguson D."/>
            <person name="Fisher S."/>
            <person name="Foley C.D."/>
            <person name="Franke A."/>
            <person name="Friedrich D."/>
            <person name="Gadbois L."/>
            <person name="Gearin G."/>
            <person name="Gearin C.R."/>
            <person name="Giannoukos G."/>
            <person name="Goode T."/>
            <person name="Graham J."/>
            <person name="Grandbois E."/>
            <person name="Grewal S."/>
            <person name="Gyaltsen K."/>
            <person name="Hafez N."/>
            <person name="Hagos B."/>
            <person name="Hall J."/>
            <person name="Henson C."/>
            <person name="Hollinger A."/>
            <person name="Honan T."/>
            <person name="Huard M.D."/>
            <person name="Hughes L."/>
            <person name="Hurhula B."/>
            <person name="Husby M.E."/>
            <person name="Kamat A."/>
            <person name="Kanga B."/>
            <person name="Kashin S."/>
            <person name="Khazanovich D."/>
            <person name="Kisner P."/>
            <person name="Lance K."/>
            <person name="Lara M."/>
            <person name="Lee W."/>
            <person name="Lennon N."/>
            <person name="Letendre F."/>
            <person name="LeVine R."/>
            <person name="Lipovsky A."/>
            <person name="Liu X."/>
            <person name="Liu J."/>
            <person name="Liu S."/>
            <person name="Lokyitsang T."/>
            <person name="Lokyitsang Y."/>
            <person name="Lubonja R."/>
            <person name="Lui A."/>
            <person name="MacDonald P."/>
            <person name="Magnisalis V."/>
            <person name="Maru K."/>
            <person name="Matthews C."/>
            <person name="McCusker W."/>
            <person name="McDonough S."/>
            <person name="Mehta T."/>
            <person name="Meldrim J."/>
            <person name="Meneus L."/>
            <person name="Mihai O."/>
            <person name="Mihalev A."/>
            <person name="Mihova T."/>
            <person name="Mittelman R."/>
            <person name="Mlenga V."/>
            <person name="Montmayeur A."/>
            <person name="Mulrain L."/>
            <person name="Navidi A."/>
            <person name="Naylor J."/>
            <person name="Negash T."/>
            <person name="Nguyen T."/>
            <person name="Nguyen N."/>
            <person name="Nicol R."/>
            <person name="Norbu C."/>
            <person name="Norbu N."/>
            <person name="Novod N."/>
            <person name="O'Neill B."/>
            <person name="Osman S."/>
            <person name="Markiewicz E."/>
            <person name="Oyono O.L."/>
            <person name="Patti C."/>
            <person name="Phunkhang P."/>
            <person name="Pierre F."/>
            <person name="Priest M."/>
            <person name="Raghuraman S."/>
            <person name="Rege F."/>
            <person name="Reyes R."/>
            <person name="Rise C."/>
            <person name="Rogov P."/>
            <person name="Ross K."/>
            <person name="Ryan E."/>
            <person name="Settipalli S."/>
            <person name="Shea T."/>
            <person name="Sherpa N."/>
            <person name="Shi L."/>
            <person name="Shih D."/>
            <person name="Sparrow T."/>
            <person name="Spaulding J."/>
            <person name="Stalker J."/>
            <person name="Stange-Thomann N."/>
            <person name="Stavropoulos S."/>
            <person name="Stone C."/>
            <person name="Strader C."/>
            <person name="Tesfaye S."/>
            <person name="Thomson T."/>
            <person name="Thoulutsang Y."/>
            <person name="Thoulutsang D."/>
            <person name="Topham K."/>
            <person name="Topping I."/>
            <person name="Tsamla T."/>
            <person name="Vassiliev H."/>
            <person name="Vo A."/>
            <person name="Wangchuk T."/>
            <person name="Wangdi T."/>
            <person name="Weiand M."/>
            <person name="Wilkinson J."/>
            <person name="Wilson A."/>
            <person name="Yadav S."/>
            <person name="Young G."/>
            <person name="Yu Q."/>
            <person name="Zembek L."/>
            <person name="Zhong D."/>
            <person name="Zimmer A."/>
            <person name="Zwirko Z."/>
            <person name="Jaffe D.B."/>
            <person name="Alvarez P."/>
            <person name="Brockman W."/>
            <person name="Butler J."/>
            <person name="Chin C."/>
            <person name="Gnerre S."/>
            <person name="Grabherr M."/>
            <person name="Kleber M."/>
            <person name="Mauceli E."/>
            <person name="MacCallum I."/>
        </authorList>
    </citation>
    <scope>NUCLEOTIDE SEQUENCE [LARGE SCALE GENOMIC DNA]</scope>
    <source>
        <strain evidence="16">Tucson 15287-2541.00</strain>
    </source>
</reference>
<dbReference type="GO" id="GO:0007189">
    <property type="term" value="P:adenylate cyclase-activating G protein-coupled receptor signaling pathway"/>
    <property type="evidence" value="ECO:0007669"/>
    <property type="project" value="EnsemblMetazoa"/>
</dbReference>
<gene>
    <name evidence="15" type="primary">Dgri\GH17283</name>
    <name evidence="15" type="ORF">Dgri_GH17283</name>
</gene>
<dbReference type="PROSITE" id="PS00237">
    <property type="entry name" value="G_PROTEIN_RECEP_F1_1"/>
    <property type="match status" value="1"/>
</dbReference>
<evidence type="ECO:0000256" key="12">
    <source>
        <dbReference type="SAM" id="Phobius"/>
    </source>
</evidence>
<evidence type="ECO:0000256" key="1">
    <source>
        <dbReference type="ARBA" id="ARBA00004651"/>
    </source>
</evidence>
<dbReference type="CDD" id="cd15136">
    <property type="entry name" value="7tmA_Glyco_hormone_R"/>
    <property type="match status" value="1"/>
</dbReference>
<evidence type="ECO:0000256" key="7">
    <source>
        <dbReference type="ARBA" id="ARBA00022989"/>
    </source>
</evidence>
<dbReference type="STRING" id="7222.B4JUG0"/>
<dbReference type="InterPro" id="IPR001611">
    <property type="entry name" value="Leu-rich_rpt"/>
</dbReference>
<evidence type="ECO:0000259" key="14">
    <source>
        <dbReference type="PROSITE" id="PS50262"/>
    </source>
</evidence>
<dbReference type="GO" id="GO:0005886">
    <property type="term" value="C:plasma membrane"/>
    <property type="evidence" value="ECO:0007669"/>
    <property type="project" value="UniProtKB-SubCell"/>
</dbReference>
<keyword evidence="16" id="KW-1185">Reference proteome</keyword>
<dbReference type="PANTHER" id="PTHR24372">
    <property type="entry name" value="GLYCOPROTEIN HORMONE RECEPTOR"/>
    <property type="match status" value="1"/>
</dbReference>
<evidence type="ECO:0000256" key="10">
    <source>
        <dbReference type="ARBA" id="ARBA00023170"/>
    </source>
</evidence>
<keyword evidence="4" id="KW-0433">Leucine-rich repeat</keyword>
<dbReference type="Gene3D" id="3.80.10.10">
    <property type="entry name" value="Ribonuclease Inhibitor"/>
    <property type="match status" value="1"/>
</dbReference>
<organism evidence="16">
    <name type="scientific">Drosophila grimshawi</name>
    <name type="common">Hawaiian fruit fly</name>
    <name type="synonym">Idiomyia grimshawi</name>
    <dbReference type="NCBI Taxonomy" id="7222"/>
    <lineage>
        <taxon>Eukaryota</taxon>
        <taxon>Metazoa</taxon>
        <taxon>Ecdysozoa</taxon>
        <taxon>Arthropoda</taxon>
        <taxon>Hexapoda</taxon>
        <taxon>Insecta</taxon>
        <taxon>Pterygota</taxon>
        <taxon>Neoptera</taxon>
        <taxon>Endopterygota</taxon>
        <taxon>Diptera</taxon>
        <taxon>Brachycera</taxon>
        <taxon>Muscomorpha</taxon>
        <taxon>Ephydroidea</taxon>
        <taxon>Drosophilidae</taxon>
        <taxon>Drosophila</taxon>
        <taxon>Hawaiian Drosophila</taxon>
    </lineage>
</organism>
<dbReference type="eggNOG" id="KOG2087">
    <property type="taxonomic scope" value="Eukaryota"/>
</dbReference>
<dbReference type="InterPro" id="IPR000276">
    <property type="entry name" value="GPCR_Rhodpsn"/>
</dbReference>
<feature type="domain" description="G-protein coupled receptors family 1 profile" evidence="14">
    <location>
        <begin position="495"/>
        <end position="746"/>
    </location>
</feature>
<dbReference type="Proteomes" id="UP000001070">
    <property type="component" value="Unassembled WGS sequence"/>
</dbReference>
<dbReference type="Gene3D" id="1.20.1070.10">
    <property type="entry name" value="Rhodopsin 7-helix transmembrane proteins"/>
    <property type="match status" value="1"/>
</dbReference>
<feature type="transmembrane region" description="Helical" evidence="12">
    <location>
        <begin position="561"/>
        <end position="582"/>
    </location>
</feature>
<keyword evidence="9 12" id="KW-0472">Membrane</keyword>
<dbReference type="Pfam" id="PF00001">
    <property type="entry name" value="7tm_1"/>
    <property type="match status" value="1"/>
</dbReference>
<sequence>MKWTTFGLQFDILTLFVLWVLVCCAHQASTNCYDSSSGFNTNPNALPAEDGNETYTTDTTPMPTADASVWKCCCWEATNQNLFPEDEFECRCEGEALTRVPQTLKLPLQRLTIASAGLPRLRSIGLKVYASTLLDVAFTDCPQLETIENGAFSNLTILRTIYISNAPKLKYLSKDVFEGISNKIDIIRIINSGLTSVPDLGHLPPNTILQMIDLDNNQISRIESKSIQVKTAQFVLANNDITYIDDSAFLDSKIAKLSLKQNRRLSEIHPNAFNGIIDMTELDLSSTSLVRLPAAGLQTIEVLYIMNTHTLKTIPSIYNFQNLQKAHLTHSFHCCAFKFPSRHDPQRHKKHEEELRKLQEQCKSDRDMHNNVATNIIIPTKSMEDAVGMPNGKGNWGIENGDWNNNELIDSPEALPNMDDYMADATMNNLGVFHTEITINPDDNQMTEFCGNFTFRKPNIECYPVPNALNPCEDVMGYEWLRIAVWIVVALTIVGNVAVLTVILSIKSESPSVPRFLICHLAFADLCLGLYLLLIASIDAHSMGQYFNYAYDWQYGFGCKVAGFLTVFASHLSVFTLTVITIERWFAITHAMYLNKRIKLGRASVIMITGWLYAITMSSLPLFGISNYSSTSICLPMEQRDIYDSVYLLMILGSNFIAFTIIAICYSQIYLSLGQETRNARQNNPGEMSIAKKMALLVFINFSCGAPIAFFGLTALAGYPLINVTKSKILLVFFYPLNSCADPYLYAILTSQYRQDLFLLFSKLGICRKSVMKYKYSDSMPHTSHFTIRNSIEQPNAFPHKAPNGAGAETQKMLINNEDYV</sequence>
<dbReference type="HOGENOM" id="CLU_006130_1_0_1"/>
<dbReference type="GO" id="GO:0008528">
    <property type="term" value="F:G protein-coupled peptide receptor activity"/>
    <property type="evidence" value="ECO:0007669"/>
    <property type="project" value="TreeGrafter"/>
</dbReference>
<feature type="transmembrane region" description="Helical" evidence="12">
    <location>
        <begin position="480"/>
        <end position="504"/>
    </location>
</feature>
<evidence type="ECO:0000256" key="2">
    <source>
        <dbReference type="ARBA" id="ARBA00010663"/>
    </source>
</evidence>
<dbReference type="GO" id="GO:0009755">
    <property type="term" value="P:hormone-mediated signaling pathway"/>
    <property type="evidence" value="ECO:0007669"/>
    <property type="project" value="TreeGrafter"/>
</dbReference>
<feature type="transmembrane region" description="Helical" evidence="12">
    <location>
        <begin position="603"/>
        <end position="626"/>
    </location>
</feature>
<dbReference type="InterPro" id="IPR026906">
    <property type="entry name" value="LRR_5"/>
</dbReference>
<dbReference type="SUPFAM" id="SSF81321">
    <property type="entry name" value="Family A G protein-coupled receptor-like"/>
    <property type="match status" value="1"/>
</dbReference>
<feature type="transmembrane region" description="Helical" evidence="12">
    <location>
        <begin position="646"/>
        <end position="673"/>
    </location>
</feature>
<dbReference type="EMBL" id="CH916374">
    <property type="protein sequence ID" value="EDV91130.1"/>
    <property type="molecule type" value="Genomic_DNA"/>
</dbReference>
<keyword evidence="11" id="KW-0807">Transducer</keyword>
<keyword evidence="3" id="KW-1003">Cell membrane</keyword>
<evidence type="ECO:0000256" key="9">
    <source>
        <dbReference type="ARBA" id="ARBA00023136"/>
    </source>
</evidence>
<evidence type="ECO:0000256" key="3">
    <source>
        <dbReference type="ARBA" id="ARBA00022475"/>
    </source>
</evidence>
<feature type="transmembrane region" description="Helical" evidence="12">
    <location>
        <begin position="729"/>
        <end position="749"/>
    </location>
</feature>
<evidence type="ECO:0000313" key="15">
    <source>
        <dbReference type="EMBL" id="EDV91130.1"/>
    </source>
</evidence>
<protein>
    <submittedName>
        <fullName evidence="15">GH17283</fullName>
    </submittedName>
</protein>
<dbReference type="Pfam" id="PF13306">
    <property type="entry name" value="LRR_5"/>
    <property type="match status" value="1"/>
</dbReference>
<evidence type="ECO:0000256" key="5">
    <source>
        <dbReference type="ARBA" id="ARBA00022692"/>
    </source>
</evidence>
<dbReference type="FunCoup" id="B4JUG0">
    <property type="interactions" value="104"/>
</dbReference>
<dbReference type="PRINTS" id="PR00237">
    <property type="entry name" value="GPCRRHODOPSN"/>
</dbReference>
<dbReference type="PRINTS" id="PR00373">
    <property type="entry name" value="GLYCHORMONER"/>
</dbReference>
<keyword evidence="10" id="KW-0675">Receptor</keyword>
<comment type="similarity">
    <text evidence="2">Belongs to the G-protein coupled receptor 1 family.</text>
</comment>
<keyword evidence="6" id="KW-0677">Repeat</keyword>
<feature type="transmembrane region" description="Helical" evidence="12">
    <location>
        <begin position="694"/>
        <end position="717"/>
    </location>
</feature>
<dbReference type="KEGG" id="dgr:6568441"/>